<dbReference type="Proteomes" id="UP000249547">
    <property type="component" value="Unassembled WGS sequence"/>
</dbReference>
<dbReference type="Gene3D" id="2.60.40.10">
    <property type="entry name" value="Immunoglobulins"/>
    <property type="match status" value="1"/>
</dbReference>
<sequence>MFVLRLFMYVITCLVCTKLAAQSREQISMTFTQSSISIQPAQTVQAVVSFTNKSNDTIKGLLTLQCEGVELLSAEQKQIIIPPQSNKIHAFKIFAPNNLKASQQYSCRASLQSNEHSSVIGSATLPIYVNKQHKVWMIPQPQQPIIGSLRDTVYWQARIVNNGNSEESLQLNTNPLAGGFLVFTPVITFNLLPGHDTMLLVKCIPNQQFPSLLHPQVGVNLVDTRGINVAMAYFEPQVLSNYYRNTVNRNITQFNYVDVSSNNLFTNFATQELTVHSQFNTPRTNADLHLHGLYFYNTTQTALSDSYLFLRSGALFTRLGFIMQQGEAFVAGQGVTAGVLPNDHSSVAYTYINDNSNFLDINSKGYPSAPRVQSHSVNMEYSFSDTMSFSSQFVYKMDDRERVNGSLGSINFKFVRGPEMRVQSIFALSNEFDRDTKKNYVSAAAGLDFVGTHKQYDWLSSNYVSGDHYVGLRRGFKYFDERFGFTLNEKFRLGVRYLQQSLSPAYYEPLFYNFMPANDLRQTAEVNFQANITDRLRVVFRPYRFRQELRYDSAAKVDYISISNRAAVDVYWQGKKNGFLYLTYDVGRMNYEINDKEINKFWSHKANFSFTYKFFSVNGILQYSPYFLYEFAGKPRSYQYNNTYQIGPYVQKTLLKNHLYAMAGVQFLYQDIIGGWFTNYTARFNYEFLGRCEAHAFYTYMQQDYFKQHNLSVGLTYFFEQPIGRPTPTKTRLFFYRDDNNNNQRDEGEPPVEHVQMKLNGQTLVAGNQGVLKADKLPPGKYIAEVIPPNGMIYPPGQIVLHISKGEQIVHIPLKQGASIQGTVAILKGKYFNREVSAMGWQIIAKDVNNQPYQAFVSDDGSFHLVVPPGEYKLDVIPQQTPNVKIDIQLPKQKVSVQKGLPNLVKIEATANNGDQSVKHFGVAKER</sequence>
<comment type="caution">
    <text evidence="2">The sequence shown here is derived from an EMBL/GenBank/DDBJ whole genome shotgun (WGS) entry which is preliminary data.</text>
</comment>
<evidence type="ECO:0000313" key="3">
    <source>
        <dbReference type="Proteomes" id="UP000249547"/>
    </source>
</evidence>
<dbReference type="EMBL" id="QLLL01000005">
    <property type="protein sequence ID" value="RAJ04104.1"/>
    <property type="molecule type" value="Genomic_DNA"/>
</dbReference>
<dbReference type="AlphaFoldDB" id="A0A327QK79"/>
<evidence type="ECO:0000256" key="1">
    <source>
        <dbReference type="SAM" id="SignalP"/>
    </source>
</evidence>
<organism evidence="2 3">
    <name type="scientific">Chitinophaga skermanii</name>
    <dbReference type="NCBI Taxonomy" id="331697"/>
    <lineage>
        <taxon>Bacteria</taxon>
        <taxon>Pseudomonadati</taxon>
        <taxon>Bacteroidota</taxon>
        <taxon>Chitinophagia</taxon>
        <taxon>Chitinophagales</taxon>
        <taxon>Chitinophagaceae</taxon>
        <taxon>Chitinophaga</taxon>
    </lineage>
</organism>
<name>A0A327QK79_9BACT</name>
<dbReference type="InterPro" id="IPR013783">
    <property type="entry name" value="Ig-like_fold"/>
</dbReference>
<dbReference type="RefSeq" id="WP_148707325.1">
    <property type="nucleotide sequence ID" value="NZ_QLLL01000005.1"/>
</dbReference>
<keyword evidence="1" id="KW-0732">Signal</keyword>
<evidence type="ECO:0000313" key="2">
    <source>
        <dbReference type="EMBL" id="RAJ04104.1"/>
    </source>
</evidence>
<keyword evidence="3" id="KW-1185">Reference proteome</keyword>
<reference evidence="2 3" key="1">
    <citation type="submission" date="2018-06" db="EMBL/GenBank/DDBJ databases">
        <title>Genomic Encyclopedia of Archaeal and Bacterial Type Strains, Phase II (KMG-II): from individual species to whole genera.</title>
        <authorList>
            <person name="Goeker M."/>
        </authorList>
    </citation>
    <scope>NUCLEOTIDE SEQUENCE [LARGE SCALE GENOMIC DNA]</scope>
    <source>
        <strain evidence="2 3">DSM 23857</strain>
    </source>
</reference>
<feature type="chain" id="PRO_5016401606" evidence="1">
    <location>
        <begin position="21"/>
        <end position="927"/>
    </location>
</feature>
<feature type="signal peptide" evidence="1">
    <location>
        <begin position="1"/>
        <end position="20"/>
    </location>
</feature>
<protein>
    <submittedName>
        <fullName evidence="2">Uncharacterized protein</fullName>
    </submittedName>
</protein>
<dbReference type="OrthoDB" id="1521722at2"/>
<accession>A0A327QK79</accession>
<gene>
    <name evidence="2" type="ORF">LX64_02982</name>
</gene>
<proteinExistence type="predicted"/>